<dbReference type="CDD" id="cd00093">
    <property type="entry name" value="HTH_XRE"/>
    <property type="match status" value="1"/>
</dbReference>
<dbReference type="InterPro" id="IPR010982">
    <property type="entry name" value="Lambda_DNA-bd_dom_sf"/>
</dbReference>
<dbReference type="PANTHER" id="PTHR46797">
    <property type="entry name" value="HTH-TYPE TRANSCRIPTIONAL REGULATOR"/>
    <property type="match status" value="1"/>
</dbReference>
<dbReference type="RefSeq" id="WP_380293110.1">
    <property type="nucleotide sequence ID" value="NZ_JBHULY010000034.1"/>
</dbReference>
<dbReference type="Proteomes" id="UP001597476">
    <property type="component" value="Unassembled WGS sequence"/>
</dbReference>
<keyword evidence="6" id="KW-1185">Reference proteome</keyword>
<evidence type="ECO:0000259" key="4">
    <source>
        <dbReference type="PROSITE" id="PS50943"/>
    </source>
</evidence>
<sequence>MSLTKKEKEYLKKLGKRIVYIRDEKEISQKELSDILDMDDGSLRRIESGRTNPTTTTLLKISEALEVEMKELFKFH</sequence>
<name>A0ABW5TDJ2_9FLAO</name>
<dbReference type="SUPFAM" id="SSF47413">
    <property type="entry name" value="lambda repressor-like DNA-binding domains"/>
    <property type="match status" value="1"/>
</dbReference>
<accession>A0ABW5TDJ2</accession>
<dbReference type="SMART" id="SM00530">
    <property type="entry name" value="HTH_XRE"/>
    <property type="match status" value="1"/>
</dbReference>
<dbReference type="InterPro" id="IPR001387">
    <property type="entry name" value="Cro/C1-type_HTH"/>
</dbReference>
<protein>
    <submittedName>
        <fullName evidence="5">Helix-turn-helix domain-containing protein</fullName>
    </submittedName>
</protein>
<evidence type="ECO:0000313" key="5">
    <source>
        <dbReference type="EMBL" id="MFD2727347.1"/>
    </source>
</evidence>
<evidence type="ECO:0000313" key="6">
    <source>
        <dbReference type="Proteomes" id="UP001597476"/>
    </source>
</evidence>
<organism evidence="5 6">
    <name type="scientific">Hyunsoonleella rubra</name>
    <dbReference type="NCBI Taxonomy" id="1737062"/>
    <lineage>
        <taxon>Bacteria</taxon>
        <taxon>Pseudomonadati</taxon>
        <taxon>Bacteroidota</taxon>
        <taxon>Flavobacteriia</taxon>
        <taxon>Flavobacteriales</taxon>
        <taxon>Flavobacteriaceae</taxon>
    </lineage>
</organism>
<proteinExistence type="predicted"/>
<dbReference type="Gene3D" id="1.10.260.40">
    <property type="entry name" value="lambda repressor-like DNA-binding domains"/>
    <property type="match status" value="1"/>
</dbReference>
<gene>
    <name evidence="5" type="ORF">ACFSR8_14080</name>
</gene>
<dbReference type="PANTHER" id="PTHR46797:SF23">
    <property type="entry name" value="HTH-TYPE TRANSCRIPTIONAL REGULATOR SUTR"/>
    <property type="match status" value="1"/>
</dbReference>
<dbReference type="Pfam" id="PF01381">
    <property type="entry name" value="HTH_3"/>
    <property type="match status" value="1"/>
</dbReference>
<dbReference type="PROSITE" id="PS50943">
    <property type="entry name" value="HTH_CROC1"/>
    <property type="match status" value="1"/>
</dbReference>
<keyword evidence="2" id="KW-0238">DNA-binding</keyword>
<feature type="domain" description="HTH cro/C1-type" evidence="4">
    <location>
        <begin position="18"/>
        <end position="72"/>
    </location>
</feature>
<evidence type="ECO:0000256" key="1">
    <source>
        <dbReference type="ARBA" id="ARBA00023015"/>
    </source>
</evidence>
<evidence type="ECO:0000256" key="3">
    <source>
        <dbReference type="ARBA" id="ARBA00023163"/>
    </source>
</evidence>
<keyword evidence="1" id="KW-0805">Transcription regulation</keyword>
<dbReference type="EMBL" id="JBHULY010000034">
    <property type="protein sequence ID" value="MFD2727347.1"/>
    <property type="molecule type" value="Genomic_DNA"/>
</dbReference>
<evidence type="ECO:0000256" key="2">
    <source>
        <dbReference type="ARBA" id="ARBA00023125"/>
    </source>
</evidence>
<dbReference type="InterPro" id="IPR050807">
    <property type="entry name" value="TransReg_Diox_bact_type"/>
</dbReference>
<comment type="caution">
    <text evidence="5">The sequence shown here is derived from an EMBL/GenBank/DDBJ whole genome shotgun (WGS) entry which is preliminary data.</text>
</comment>
<reference evidence="6" key="1">
    <citation type="journal article" date="2019" name="Int. J. Syst. Evol. Microbiol.">
        <title>The Global Catalogue of Microorganisms (GCM) 10K type strain sequencing project: providing services to taxonomists for standard genome sequencing and annotation.</title>
        <authorList>
            <consortium name="The Broad Institute Genomics Platform"/>
            <consortium name="The Broad Institute Genome Sequencing Center for Infectious Disease"/>
            <person name="Wu L."/>
            <person name="Ma J."/>
        </authorList>
    </citation>
    <scope>NUCLEOTIDE SEQUENCE [LARGE SCALE GENOMIC DNA]</scope>
    <source>
        <strain evidence="6">KCTC 42398</strain>
    </source>
</reference>
<keyword evidence="3" id="KW-0804">Transcription</keyword>